<gene>
    <name evidence="2" type="ORF">SAMN02746098_04992</name>
</gene>
<evidence type="ECO:0000313" key="3">
    <source>
        <dbReference type="Proteomes" id="UP000183954"/>
    </source>
</evidence>
<organism evidence="2 3">
    <name type="scientific">Desulfosporosinus lacus DSM 15449</name>
    <dbReference type="NCBI Taxonomy" id="1121420"/>
    <lineage>
        <taxon>Bacteria</taxon>
        <taxon>Bacillati</taxon>
        <taxon>Bacillota</taxon>
        <taxon>Clostridia</taxon>
        <taxon>Eubacteriales</taxon>
        <taxon>Desulfitobacteriaceae</taxon>
        <taxon>Desulfosporosinus</taxon>
    </lineage>
</organism>
<dbReference type="Gene3D" id="2.40.50.180">
    <property type="entry name" value="CheA-289, Domain 4"/>
    <property type="match status" value="1"/>
</dbReference>
<dbReference type="PANTHER" id="PTHR22617">
    <property type="entry name" value="CHEMOTAXIS SENSOR HISTIDINE KINASE-RELATED"/>
    <property type="match status" value="1"/>
</dbReference>
<dbReference type="Pfam" id="PF01584">
    <property type="entry name" value="CheW"/>
    <property type="match status" value="1"/>
</dbReference>
<dbReference type="AlphaFoldDB" id="A0A1M6FR57"/>
<dbReference type="InterPro" id="IPR039315">
    <property type="entry name" value="CheW"/>
</dbReference>
<dbReference type="InterPro" id="IPR002545">
    <property type="entry name" value="CheW-lke_dom"/>
</dbReference>
<dbReference type="InterPro" id="IPR036061">
    <property type="entry name" value="CheW-like_dom_sf"/>
</dbReference>
<proteinExistence type="predicted"/>
<dbReference type="STRING" id="1121420.SAMN02746098_04992"/>
<dbReference type="SMART" id="SM00260">
    <property type="entry name" value="CheW"/>
    <property type="match status" value="1"/>
</dbReference>
<dbReference type="PANTHER" id="PTHR22617:SF23">
    <property type="entry name" value="CHEMOTAXIS PROTEIN CHEW"/>
    <property type="match status" value="1"/>
</dbReference>
<feature type="domain" description="CheW-like" evidence="1">
    <location>
        <begin position="2"/>
        <end position="144"/>
    </location>
</feature>
<dbReference type="Gene3D" id="2.30.30.40">
    <property type="entry name" value="SH3 Domains"/>
    <property type="match status" value="1"/>
</dbReference>
<dbReference type="OrthoDB" id="9794382at2"/>
<protein>
    <submittedName>
        <fullName evidence="2">Purine-binding chemotaxis protein CheW</fullName>
    </submittedName>
</protein>
<name>A0A1M6FR57_9FIRM</name>
<keyword evidence="3" id="KW-1185">Reference proteome</keyword>
<dbReference type="SUPFAM" id="SSF50341">
    <property type="entry name" value="CheW-like"/>
    <property type="match status" value="1"/>
</dbReference>
<evidence type="ECO:0000313" key="2">
    <source>
        <dbReference type="EMBL" id="SHJ00176.1"/>
    </source>
</evidence>
<dbReference type="PROSITE" id="PS50851">
    <property type="entry name" value="CHEW"/>
    <property type="match status" value="1"/>
</dbReference>
<dbReference type="Proteomes" id="UP000183954">
    <property type="component" value="Unassembled WGS sequence"/>
</dbReference>
<reference evidence="3" key="1">
    <citation type="submission" date="2016-11" db="EMBL/GenBank/DDBJ databases">
        <authorList>
            <person name="Varghese N."/>
            <person name="Submissions S."/>
        </authorList>
    </citation>
    <scope>NUCLEOTIDE SEQUENCE [LARGE SCALE GENOMIC DNA]</scope>
    <source>
        <strain evidence="3">DSM 15449</strain>
    </source>
</reference>
<dbReference type="EMBL" id="FQXJ01000032">
    <property type="protein sequence ID" value="SHJ00176.1"/>
    <property type="molecule type" value="Genomic_DNA"/>
</dbReference>
<dbReference type="GO" id="GO:0007165">
    <property type="term" value="P:signal transduction"/>
    <property type="evidence" value="ECO:0007669"/>
    <property type="project" value="InterPro"/>
</dbReference>
<evidence type="ECO:0000259" key="1">
    <source>
        <dbReference type="PROSITE" id="PS50851"/>
    </source>
</evidence>
<dbReference type="GO" id="GO:0006935">
    <property type="term" value="P:chemotaxis"/>
    <property type="evidence" value="ECO:0007669"/>
    <property type="project" value="InterPro"/>
</dbReference>
<accession>A0A1M6FR57</accession>
<dbReference type="RefSeq" id="WP_073033108.1">
    <property type="nucleotide sequence ID" value="NZ_FQXJ01000032.1"/>
</dbReference>
<sequence length="155" mass="17562">MSIQLVIFELDNKEYGIDVKAVNGILRARKFKISTLPGTDKSIEGMINLRGNVNYIFNLRNKFELIEKEISDESKFIMLNASDSTIGCIVDEVTDIVKLNDEQVQSTPNFICAGDNNYIKGIGKFDDRMIIILDPEKIFSSEFATLQNAFIKQEN</sequence>
<dbReference type="GO" id="GO:0005829">
    <property type="term" value="C:cytosol"/>
    <property type="evidence" value="ECO:0007669"/>
    <property type="project" value="TreeGrafter"/>
</dbReference>